<protein>
    <submittedName>
        <fullName evidence="1">Uncharacterized protein</fullName>
    </submittedName>
</protein>
<organism evidence="1 2">
    <name type="scientific">Streptomyces erythrochromogenes</name>
    <dbReference type="NCBI Taxonomy" id="285574"/>
    <lineage>
        <taxon>Bacteria</taxon>
        <taxon>Bacillati</taxon>
        <taxon>Actinomycetota</taxon>
        <taxon>Actinomycetes</taxon>
        <taxon>Kitasatosporales</taxon>
        <taxon>Streptomycetaceae</taxon>
        <taxon>Streptomyces</taxon>
    </lineage>
</organism>
<evidence type="ECO:0000313" key="1">
    <source>
        <dbReference type="EMBL" id="WUN81120.1"/>
    </source>
</evidence>
<proteinExistence type="predicted"/>
<keyword evidence="2" id="KW-1185">Reference proteome</keyword>
<name>A0ABZ1QFE2_9ACTN</name>
<reference evidence="1" key="1">
    <citation type="submission" date="2022-10" db="EMBL/GenBank/DDBJ databases">
        <title>The complete genomes of actinobacterial strains from the NBC collection.</title>
        <authorList>
            <person name="Joergensen T.S."/>
            <person name="Alvarez Arevalo M."/>
            <person name="Sterndorff E.B."/>
            <person name="Faurdal D."/>
            <person name="Vuksanovic O."/>
            <person name="Mourched A.-S."/>
            <person name="Charusanti P."/>
            <person name="Shaw S."/>
            <person name="Blin K."/>
            <person name="Weber T."/>
        </authorList>
    </citation>
    <scope>NUCLEOTIDE SEQUENCE</scope>
    <source>
        <strain evidence="1">NBC_00303</strain>
    </source>
</reference>
<sequence length="65" mass="6660">MTIVLASAELDYAEEYGTVPVPFAAEPVPSAVLAAEALAAEGLHVHLVAADVQCVSHDCIDLPGT</sequence>
<evidence type="ECO:0000313" key="2">
    <source>
        <dbReference type="Proteomes" id="UP001432312"/>
    </source>
</evidence>
<dbReference type="EMBL" id="CP108036">
    <property type="protein sequence ID" value="WUN81120.1"/>
    <property type="molecule type" value="Genomic_DNA"/>
</dbReference>
<dbReference type="Proteomes" id="UP001432312">
    <property type="component" value="Chromosome"/>
</dbReference>
<dbReference type="RefSeq" id="WP_328739910.1">
    <property type="nucleotide sequence ID" value="NZ_CP108036.1"/>
</dbReference>
<gene>
    <name evidence="1" type="ORF">OHA91_22920</name>
</gene>
<dbReference type="GeneID" id="95498951"/>
<accession>A0ABZ1QFE2</accession>